<gene>
    <name evidence="2" type="ORF">SAMN04487995_0126</name>
</gene>
<dbReference type="InterPro" id="IPR036388">
    <property type="entry name" value="WH-like_DNA-bd_sf"/>
</dbReference>
<evidence type="ECO:0000313" key="2">
    <source>
        <dbReference type="EMBL" id="SEI37428.1"/>
    </source>
</evidence>
<dbReference type="PANTHER" id="PTHR38600">
    <property type="entry name" value="TRANSCRIPTIONAL REGULATORY PROTEIN"/>
    <property type="match status" value="1"/>
</dbReference>
<dbReference type="GO" id="GO:0003700">
    <property type="term" value="F:DNA-binding transcription factor activity"/>
    <property type="evidence" value="ECO:0007669"/>
    <property type="project" value="InterPro"/>
</dbReference>
<keyword evidence="3" id="KW-1185">Reference proteome</keyword>
<dbReference type="PROSITE" id="PS50987">
    <property type="entry name" value="HTH_ARSR_2"/>
    <property type="match status" value="1"/>
</dbReference>
<dbReference type="Pfam" id="PF12840">
    <property type="entry name" value="HTH_20"/>
    <property type="match status" value="1"/>
</dbReference>
<dbReference type="PRINTS" id="PR00778">
    <property type="entry name" value="HTHARSR"/>
</dbReference>
<protein>
    <submittedName>
        <fullName evidence="2">Transcriptional regulator, ArsR family</fullName>
    </submittedName>
</protein>
<dbReference type="InterPro" id="IPR011991">
    <property type="entry name" value="ArsR-like_HTH"/>
</dbReference>
<dbReference type="AlphaFoldDB" id="A0A1H6Q0Q5"/>
<dbReference type="CDD" id="cd00090">
    <property type="entry name" value="HTH_ARSR"/>
    <property type="match status" value="1"/>
</dbReference>
<accession>A0A1H6Q0Q5</accession>
<dbReference type="PANTHER" id="PTHR38600:SF1">
    <property type="entry name" value="TRANSCRIPTIONAL REGULATORY PROTEIN"/>
    <property type="match status" value="1"/>
</dbReference>
<dbReference type="NCBIfam" id="NF033788">
    <property type="entry name" value="HTH_metalloreg"/>
    <property type="match status" value="1"/>
</dbReference>
<dbReference type="InterPro" id="IPR001845">
    <property type="entry name" value="HTH_ArsR_DNA-bd_dom"/>
</dbReference>
<evidence type="ECO:0000259" key="1">
    <source>
        <dbReference type="PROSITE" id="PS50987"/>
    </source>
</evidence>
<name>A0A1H6Q0Q5_9BACT</name>
<organism evidence="2 3">
    <name type="scientific">Dyadobacter koreensis</name>
    <dbReference type="NCBI Taxonomy" id="408657"/>
    <lineage>
        <taxon>Bacteria</taxon>
        <taxon>Pseudomonadati</taxon>
        <taxon>Bacteroidota</taxon>
        <taxon>Cytophagia</taxon>
        <taxon>Cytophagales</taxon>
        <taxon>Spirosomataceae</taxon>
        <taxon>Dyadobacter</taxon>
    </lineage>
</organism>
<dbReference type="EMBL" id="FNXY01000001">
    <property type="protein sequence ID" value="SEI37428.1"/>
    <property type="molecule type" value="Genomic_DNA"/>
</dbReference>
<dbReference type="STRING" id="408657.SAMN04487995_0126"/>
<dbReference type="SMART" id="SM00418">
    <property type="entry name" value="HTH_ARSR"/>
    <property type="match status" value="1"/>
</dbReference>
<dbReference type="OrthoDB" id="9799175at2"/>
<evidence type="ECO:0000313" key="3">
    <source>
        <dbReference type="Proteomes" id="UP000199532"/>
    </source>
</evidence>
<dbReference type="SUPFAM" id="SSF46785">
    <property type="entry name" value="Winged helix' DNA-binding domain"/>
    <property type="match status" value="1"/>
</dbReference>
<dbReference type="RefSeq" id="WP_090330751.1">
    <property type="nucleotide sequence ID" value="NZ_FNXY01000001.1"/>
</dbReference>
<dbReference type="Proteomes" id="UP000199532">
    <property type="component" value="Unassembled WGS sequence"/>
</dbReference>
<feature type="domain" description="HTH arsR-type" evidence="1">
    <location>
        <begin position="1"/>
        <end position="88"/>
    </location>
</feature>
<reference evidence="2 3" key="1">
    <citation type="submission" date="2016-10" db="EMBL/GenBank/DDBJ databases">
        <authorList>
            <person name="de Groot N.N."/>
        </authorList>
    </citation>
    <scope>NUCLEOTIDE SEQUENCE [LARGE SCALE GENOMIC DNA]</scope>
    <source>
        <strain evidence="2 3">DSM 19938</strain>
    </source>
</reference>
<dbReference type="Gene3D" id="1.10.10.10">
    <property type="entry name" value="Winged helix-like DNA-binding domain superfamily/Winged helix DNA-binding domain"/>
    <property type="match status" value="1"/>
</dbReference>
<proteinExistence type="predicted"/>
<dbReference type="InterPro" id="IPR036390">
    <property type="entry name" value="WH_DNA-bd_sf"/>
</dbReference>
<sequence>MKRDIFQAIADPTRRAILVLLAAQPMTPNALADHFDTTRQAVSKHIQILTECQLLTQNKLGREITYHFNPVKMKEVDHWLAQFKKHWEDRFDQLDQVLINLNSDKNEK</sequence>